<name>A0A1G8AG57_9SPHI</name>
<evidence type="ECO:0000313" key="2">
    <source>
        <dbReference type="Proteomes" id="UP000199705"/>
    </source>
</evidence>
<dbReference type="STRING" id="551996.SAMN05192573_107185"/>
<proteinExistence type="predicted"/>
<gene>
    <name evidence="1" type="ORF">SAMN05192573_107185</name>
</gene>
<reference evidence="2" key="1">
    <citation type="submission" date="2016-10" db="EMBL/GenBank/DDBJ databases">
        <authorList>
            <person name="Varghese N."/>
            <person name="Submissions S."/>
        </authorList>
    </citation>
    <scope>NUCLEOTIDE SEQUENCE [LARGE SCALE GENOMIC DNA]</scope>
    <source>
        <strain evidence="2">Gh-67</strain>
    </source>
</reference>
<sequence>MKPGPQLLALLDKQYTSSKLTEMVFQRYDLAFKTDETGQPVLLFIGKKDGQGKIKGERFARQAKGHWDNKGKI</sequence>
<dbReference type="EMBL" id="FNCG01000007">
    <property type="protein sequence ID" value="SDH19853.1"/>
    <property type="molecule type" value="Genomic_DNA"/>
</dbReference>
<accession>A0A1G8AG57</accession>
<organism evidence="1 2">
    <name type="scientific">Mucilaginibacter gossypii</name>
    <dbReference type="NCBI Taxonomy" id="551996"/>
    <lineage>
        <taxon>Bacteria</taxon>
        <taxon>Pseudomonadati</taxon>
        <taxon>Bacteroidota</taxon>
        <taxon>Sphingobacteriia</taxon>
        <taxon>Sphingobacteriales</taxon>
        <taxon>Sphingobacteriaceae</taxon>
        <taxon>Mucilaginibacter</taxon>
    </lineage>
</organism>
<evidence type="ECO:0000313" key="1">
    <source>
        <dbReference type="EMBL" id="SDH19853.1"/>
    </source>
</evidence>
<dbReference type="AlphaFoldDB" id="A0A1G8AG57"/>
<keyword evidence="2" id="KW-1185">Reference proteome</keyword>
<dbReference type="RefSeq" id="WP_091168850.1">
    <property type="nucleotide sequence ID" value="NZ_FNCG01000007.1"/>
</dbReference>
<protein>
    <submittedName>
        <fullName evidence="1">Uncharacterized protein</fullName>
    </submittedName>
</protein>
<dbReference type="Proteomes" id="UP000199705">
    <property type="component" value="Unassembled WGS sequence"/>
</dbReference>